<dbReference type="SUPFAM" id="SSF56784">
    <property type="entry name" value="HAD-like"/>
    <property type="match status" value="1"/>
</dbReference>
<reference evidence="3 4" key="1">
    <citation type="submission" date="2018-11" db="EMBL/GenBank/DDBJ databases">
        <title>The genome draft of YIM 96095.</title>
        <authorList>
            <person name="Tang S.-K."/>
            <person name="Chunyu W.-X."/>
            <person name="Feng Y.-Z."/>
        </authorList>
    </citation>
    <scope>NUCLEOTIDE SEQUENCE [LARGE SCALE GENOMIC DNA]</scope>
    <source>
        <strain evidence="3 4">YIM 96095</strain>
    </source>
</reference>
<dbReference type="Proteomes" id="UP000269198">
    <property type="component" value="Unassembled WGS sequence"/>
</dbReference>
<protein>
    <submittedName>
        <fullName evidence="3">Haloacid dehalogenase type II</fullName>
    </submittedName>
</protein>
<dbReference type="AlphaFoldDB" id="A0A3N0DYA8"/>
<evidence type="ECO:0000256" key="2">
    <source>
        <dbReference type="ARBA" id="ARBA00022801"/>
    </source>
</evidence>
<dbReference type="InterPro" id="IPR023198">
    <property type="entry name" value="PGP-like_dom2"/>
</dbReference>
<dbReference type="InterPro" id="IPR036412">
    <property type="entry name" value="HAD-like_sf"/>
</dbReference>
<keyword evidence="4" id="KW-1185">Reference proteome</keyword>
<dbReference type="GO" id="GO:0019120">
    <property type="term" value="F:hydrolase activity, acting on acid halide bonds, in C-halide compounds"/>
    <property type="evidence" value="ECO:0007669"/>
    <property type="project" value="InterPro"/>
</dbReference>
<evidence type="ECO:0000313" key="4">
    <source>
        <dbReference type="Proteomes" id="UP000269198"/>
    </source>
</evidence>
<dbReference type="PANTHER" id="PTHR43316:SF3">
    <property type="entry name" value="HALOACID DEHALOGENASE, TYPE II (AFU_ORTHOLOGUE AFUA_2G07750)-RELATED"/>
    <property type="match status" value="1"/>
</dbReference>
<dbReference type="InterPro" id="IPR006439">
    <property type="entry name" value="HAD-SF_hydro_IA"/>
</dbReference>
<dbReference type="Gene3D" id="1.10.150.240">
    <property type="entry name" value="Putative phosphatase, domain 2"/>
    <property type="match status" value="1"/>
</dbReference>
<accession>A0A3N0DYA8</accession>
<comment type="caution">
    <text evidence="3">The sequence shown here is derived from an EMBL/GenBank/DDBJ whole genome shotgun (WGS) entry which is preliminary data.</text>
</comment>
<dbReference type="InterPro" id="IPR051540">
    <property type="entry name" value="S-2-haloacid_dehalogenase"/>
</dbReference>
<evidence type="ECO:0000313" key="3">
    <source>
        <dbReference type="EMBL" id="RNL80590.1"/>
    </source>
</evidence>
<dbReference type="PANTHER" id="PTHR43316">
    <property type="entry name" value="HYDROLASE, HALOACID DELAHOGENASE-RELATED"/>
    <property type="match status" value="1"/>
</dbReference>
<dbReference type="Gene3D" id="3.40.50.1000">
    <property type="entry name" value="HAD superfamily/HAD-like"/>
    <property type="match status" value="1"/>
</dbReference>
<proteinExistence type="inferred from homology"/>
<dbReference type="InterPro" id="IPR006328">
    <property type="entry name" value="2-HAD"/>
</dbReference>
<dbReference type="InterPro" id="IPR023214">
    <property type="entry name" value="HAD_sf"/>
</dbReference>
<dbReference type="SFLD" id="SFLDS00003">
    <property type="entry name" value="Haloacid_Dehalogenase"/>
    <property type="match status" value="1"/>
</dbReference>
<keyword evidence="2" id="KW-0378">Hydrolase</keyword>
<dbReference type="OrthoDB" id="3774052at2"/>
<dbReference type="NCBIfam" id="TIGR01493">
    <property type="entry name" value="HAD-SF-IA-v2"/>
    <property type="match status" value="1"/>
</dbReference>
<dbReference type="NCBIfam" id="TIGR01428">
    <property type="entry name" value="HAD_type_II"/>
    <property type="match status" value="1"/>
</dbReference>
<dbReference type="SFLD" id="SFLDG01129">
    <property type="entry name" value="C1.5:_HAD__Beta-PGM__Phosphata"/>
    <property type="match status" value="1"/>
</dbReference>
<comment type="similarity">
    <text evidence="1">Belongs to the HAD-like hydrolase superfamily. S-2-haloalkanoic acid dehalogenase family.</text>
</comment>
<sequence length="224" mass="23951">MPTRPRTVVFDVVETLMSLENLRPRLSEAGMDPGLLERFYDRMIRDGEALALTGDYEPFPRVAAAALRAVAGDIGDDAVAHVLAGFGHLDAQPDAAPAMRSLASGGISMVCLTNGATDTTTAFLERSGLDRHIDGVMSAAEARGWKPHARVYEYALERLAQPAESVALVAVHAFDCHGAKRVGLTTGWASRREGHYADIFAPADVEGGDLAEVARALLDLPARE</sequence>
<organism evidence="3 4">
    <name type="scientific">Halostreptopolyspora alba</name>
    <dbReference type="NCBI Taxonomy" id="2487137"/>
    <lineage>
        <taxon>Bacteria</taxon>
        <taxon>Bacillati</taxon>
        <taxon>Actinomycetota</taxon>
        <taxon>Actinomycetes</taxon>
        <taxon>Streptosporangiales</taxon>
        <taxon>Nocardiopsidaceae</taxon>
        <taxon>Halostreptopolyspora</taxon>
    </lineage>
</organism>
<gene>
    <name evidence="3" type="ORF">EFW17_22855</name>
</gene>
<evidence type="ECO:0000256" key="1">
    <source>
        <dbReference type="ARBA" id="ARBA00008106"/>
    </source>
</evidence>
<dbReference type="PRINTS" id="PR00413">
    <property type="entry name" value="HADHALOGNASE"/>
</dbReference>
<name>A0A3N0DYA8_9ACTN</name>
<dbReference type="EMBL" id="RJMB01000037">
    <property type="protein sequence ID" value="RNL80590.1"/>
    <property type="molecule type" value="Genomic_DNA"/>
</dbReference>
<dbReference type="RefSeq" id="WP_123203507.1">
    <property type="nucleotide sequence ID" value="NZ_RJMB01000037.1"/>
</dbReference>
<dbReference type="Pfam" id="PF00702">
    <property type="entry name" value="Hydrolase"/>
    <property type="match status" value="1"/>
</dbReference>